<evidence type="ECO:0000256" key="1">
    <source>
        <dbReference type="ARBA" id="ARBA00004651"/>
    </source>
</evidence>
<organism evidence="9 10">
    <name type="scientific">Streptacidiphilus cavernicola</name>
    <dbReference type="NCBI Taxonomy" id="3342716"/>
    <lineage>
        <taxon>Bacteria</taxon>
        <taxon>Bacillati</taxon>
        <taxon>Actinomycetota</taxon>
        <taxon>Actinomycetes</taxon>
        <taxon>Kitasatosporales</taxon>
        <taxon>Streptomycetaceae</taxon>
        <taxon>Streptacidiphilus</taxon>
    </lineage>
</organism>
<keyword evidence="3 7" id="KW-0812">Transmembrane</keyword>
<evidence type="ECO:0000259" key="8">
    <source>
        <dbReference type="PROSITE" id="PS50850"/>
    </source>
</evidence>
<feature type="transmembrane region" description="Helical" evidence="7">
    <location>
        <begin position="111"/>
        <end position="128"/>
    </location>
</feature>
<evidence type="ECO:0000313" key="10">
    <source>
        <dbReference type="Proteomes" id="UP001592531"/>
    </source>
</evidence>
<reference evidence="9 10" key="1">
    <citation type="submission" date="2024-09" db="EMBL/GenBank/DDBJ databases">
        <authorList>
            <person name="Lee S.D."/>
        </authorList>
    </citation>
    <scope>NUCLEOTIDE SEQUENCE [LARGE SCALE GENOMIC DNA]</scope>
    <source>
        <strain evidence="9 10">N8-3</strain>
    </source>
</reference>
<feature type="transmembrane region" description="Helical" evidence="7">
    <location>
        <begin position="81"/>
        <end position="99"/>
    </location>
</feature>
<feature type="transmembrane region" description="Helical" evidence="7">
    <location>
        <begin position="21"/>
        <end position="40"/>
    </location>
</feature>
<sequence>MPTSLALIRGAYPDPVRRGRAVALWAVGGAVASAAGPVAGGAASLVSWRIIFFINLPVGALALALLAFTARSPRRRTPFDATGRISAVVAMAALTFAAIEAGSVGPAAPRVWVAALLALGAAVVFVRAQIHADHPMVPLGLLRRPAVMVACSTGFAFMVACYGMVFVFSIYLQQQRGLSPLATGLAFVPMTVLSAFINPLFARAAERYGHRVPIVTGMLLMTTGLTLLAVAPAHTPTWALALLMLPVGMGGPLAMPPTTALLVNSVPAHQTGIASGVFNTSRQLGGALSVAVFGALIADQHTSCPASAPAWPSPP</sequence>
<dbReference type="PANTHER" id="PTHR42718:SF9">
    <property type="entry name" value="MAJOR FACILITATOR SUPERFAMILY MULTIDRUG TRANSPORTER MFSC"/>
    <property type="match status" value="1"/>
</dbReference>
<keyword evidence="2" id="KW-0813">Transport</keyword>
<dbReference type="InterPro" id="IPR020846">
    <property type="entry name" value="MFS_dom"/>
</dbReference>
<name>A0ABV6VMS9_9ACTN</name>
<feature type="transmembrane region" description="Helical" evidence="7">
    <location>
        <begin position="178"/>
        <end position="200"/>
    </location>
</feature>
<keyword evidence="4 7" id="KW-1133">Transmembrane helix</keyword>
<dbReference type="PANTHER" id="PTHR42718">
    <property type="entry name" value="MAJOR FACILITATOR SUPERFAMILY MULTIDRUG TRANSPORTER MFSC"/>
    <property type="match status" value="1"/>
</dbReference>
<evidence type="ECO:0000313" key="9">
    <source>
        <dbReference type="EMBL" id="MFC1415050.1"/>
    </source>
</evidence>
<protein>
    <submittedName>
        <fullName evidence="9">MFS transporter</fullName>
    </submittedName>
</protein>
<feature type="transmembrane region" description="Helical" evidence="7">
    <location>
        <begin position="237"/>
        <end position="255"/>
    </location>
</feature>
<dbReference type="InterPro" id="IPR036259">
    <property type="entry name" value="MFS_trans_sf"/>
</dbReference>
<dbReference type="Pfam" id="PF07690">
    <property type="entry name" value="MFS_1"/>
    <property type="match status" value="1"/>
</dbReference>
<evidence type="ECO:0000256" key="6">
    <source>
        <dbReference type="ARBA" id="ARBA00023251"/>
    </source>
</evidence>
<comment type="subcellular location">
    <subcellularLocation>
        <location evidence="1">Cell membrane</location>
        <topology evidence="1">Multi-pass membrane protein</topology>
    </subcellularLocation>
</comment>
<keyword evidence="6" id="KW-0046">Antibiotic resistance</keyword>
<dbReference type="RefSeq" id="WP_380530096.1">
    <property type="nucleotide sequence ID" value="NZ_JBHFAB010000001.1"/>
</dbReference>
<evidence type="ECO:0000256" key="4">
    <source>
        <dbReference type="ARBA" id="ARBA00022989"/>
    </source>
</evidence>
<proteinExistence type="predicted"/>
<keyword evidence="10" id="KW-1185">Reference proteome</keyword>
<feature type="transmembrane region" description="Helical" evidence="7">
    <location>
        <begin position="212"/>
        <end position="231"/>
    </location>
</feature>
<gene>
    <name evidence="9" type="ORF">ACEZDE_00085</name>
</gene>
<dbReference type="SUPFAM" id="SSF103473">
    <property type="entry name" value="MFS general substrate transporter"/>
    <property type="match status" value="1"/>
</dbReference>
<accession>A0ABV6VMS9</accession>
<dbReference type="Gene3D" id="1.20.1250.20">
    <property type="entry name" value="MFS general substrate transporter like domains"/>
    <property type="match status" value="1"/>
</dbReference>
<feature type="transmembrane region" description="Helical" evidence="7">
    <location>
        <begin position="46"/>
        <end position="69"/>
    </location>
</feature>
<comment type="caution">
    <text evidence="9">The sequence shown here is derived from an EMBL/GenBank/DDBJ whole genome shotgun (WGS) entry which is preliminary data.</text>
</comment>
<evidence type="ECO:0000256" key="2">
    <source>
        <dbReference type="ARBA" id="ARBA00022448"/>
    </source>
</evidence>
<feature type="transmembrane region" description="Helical" evidence="7">
    <location>
        <begin position="149"/>
        <end position="172"/>
    </location>
</feature>
<dbReference type="Proteomes" id="UP001592531">
    <property type="component" value="Unassembled WGS sequence"/>
</dbReference>
<feature type="domain" description="Major facilitator superfamily (MFS) profile" evidence="8">
    <location>
        <begin position="1"/>
        <end position="315"/>
    </location>
</feature>
<dbReference type="InterPro" id="IPR011701">
    <property type="entry name" value="MFS"/>
</dbReference>
<dbReference type="PROSITE" id="PS50850">
    <property type="entry name" value="MFS"/>
    <property type="match status" value="1"/>
</dbReference>
<evidence type="ECO:0000256" key="3">
    <source>
        <dbReference type="ARBA" id="ARBA00022692"/>
    </source>
</evidence>
<dbReference type="Gene3D" id="1.20.1720.10">
    <property type="entry name" value="Multidrug resistance protein D"/>
    <property type="match status" value="1"/>
</dbReference>
<keyword evidence="5 7" id="KW-0472">Membrane</keyword>
<evidence type="ECO:0000256" key="7">
    <source>
        <dbReference type="SAM" id="Phobius"/>
    </source>
</evidence>
<evidence type="ECO:0000256" key="5">
    <source>
        <dbReference type="ARBA" id="ARBA00023136"/>
    </source>
</evidence>
<dbReference type="EMBL" id="JBHFAB010000001">
    <property type="protein sequence ID" value="MFC1415050.1"/>
    <property type="molecule type" value="Genomic_DNA"/>
</dbReference>